<dbReference type="AlphaFoldDB" id="A0A149PGN9"/>
<dbReference type="Pfam" id="PF01326">
    <property type="entry name" value="PPDK_N"/>
    <property type="match status" value="1"/>
</dbReference>
<evidence type="ECO:0000259" key="2">
    <source>
        <dbReference type="Pfam" id="PF01326"/>
    </source>
</evidence>
<evidence type="ECO:0000259" key="1">
    <source>
        <dbReference type="Pfam" id="PF00391"/>
    </source>
</evidence>
<protein>
    <submittedName>
        <fullName evidence="3">Phosphoenolpyruvate synthase</fullName>
    </submittedName>
</protein>
<evidence type="ECO:0000313" key="3">
    <source>
        <dbReference type="EMBL" id="KXU84194.1"/>
    </source>
</evidence>
<dbReference type="SUPFAM" id="SSF52009">
    <property type="entry name" value="Phosphohistidine domain"/>
    <property type="match status" value="1"/>
</dbReference>
<dbReference type="SUPFAM" id="SSF56059">
    <property type="entry name" value="Glutathione synthetase ATP-binding domain-like"/>
    <property type="match status" value="1"/>
</dbReference>
<evidence type="ECO:0000313" key="4">
    <source>
        <dbReference type="Proteomes" id="UP000075613"/>
    </source>
</evidence>
<dbReference type="InterPro" id="IPR008279">
    <property type="entry name" value="PEP-util_enz_mobile_dom"/>
</dbReference>
<dbReference type="Proteomes" id="UP000075613">
    <property type="component" value="Unassembled WGS sequence"/>
</dbReference>
<proteinExistence type="predicted"/>
<gene>
    <name evidence="3" type="ORF">CI15_27290</name>
</gene>
<dbReference type="PANTHER" id="PTHR43615">
    <property type="entry name" value="PHOSPHOENOLPYRUVATE SYNTHASE-RELATED"/>
    <property type="match status" value="1"/>
</dbReference>
<dbReference type="Gene3D" id="3.50.30.10">
    <property type="entry name" value="Phosphohistidine domain"/>
    <property type="match status" value="1"/>
</dbReference>
<organism evidence="3 4">
    <name type="scientific">Paraburkholderia monticola</name>
    <dbReference type="NCBI Taxonomy" id="1399968"/>
    <lineage>
        <taxon>Bacteria</taxon>
        <taxon>Pseudomonadati</taxon>
        <taxon>Pseudomonadota</taxon>
        <taxon>Betaproteobacteria</taxon>
        <taxon>Burkholderiales</taxon>
        <taxon>Burkholderiaceae</taxon>
        <taxon>Paraburkholderia</taxon>
    </lineage>
</organism>
<comment type="caution">
    <text evidence="3">The sequence shown here is derived from an EMBL/GenBank/DDBJ whole genome shotgun (WGS) entry which is preliminary data.</text>
</comment>
<feature type="domain" description="Pyruvate phosphate dikinase AMP/ATP-binding" evidence="2">
    <location>
        <begin position="53"/>
        <end position="341"/>
    </location>
</feature>
<dbReference type="EMBL" id="LRBG01000037">
    <property type="protein sequence ID" value="KXU84194.1"/>
    <property type="molecule type" value="Genomic_DNA"/>
</dbReference>
<dbReference type="GO" id="GO:0005524">
    <property type="term" value="F:ATP binding"/>
    <property type="evidence" value="ECO:0007669"/>
    <property type="project" value="InterPro"/>
</dbReference>
<name>A0A149PGN9_9BURK</name>
<feature type="domain" description="PEP-utilising enzyme mobile" evidence="1">
    <location>
        <begin position="848"/>
        <end position="917"/>
    </location>
</feature>
<dbReference type="PANTHER" id="PTHR43615:SF1">
    <property type="entry name" value="PPDK_N DOMAIN-CONTAINING PROTEIN"/>
    <property type="match status" value="1"/>
</dbReference>
<dbReference type="InterPro" id="IPR013815">
    <property type="entry name" value="ATP_grasp_subdomain_1"/>
</dbReference>
<reference evidence="3 4" key="1">
    <citation type="journal article" date="2015" name="Int. J. Syst. Evol. Microbiol.">
        <title>Burkholderia monticola sp. nov., isolated from mountain soil.</title>
        <authorList>
            <person name="Baek I."/>
            <person name="Seo B."/>
            <person name="Lee I."/>
            <person name="Yi H."/>
            <person name="Chun J."/>
        </authorList>
    </citation>
    <scope>NUCLEOTIDE SEQUENCE [LARGE SCALE GENOMIC DNA]</scope>
    <source>
        <strain evidence="3 4">JC2948</strain>
    </source>
</reference>
<dbReference type="Gene3D" id="3.30.1490.20">
    <property type="entry name" value="ATP-grasp fold, A domain"/>
    <property type="match status" value="1"/>
</dbReference>
<accession>A0A149PGN9</accession>
<dbReference type="Gene3D" id="3.30.470.20">
    <property type="entry name" value="ATP-grasp fold, B domain"/>
    <property type="match status" value="1"/>
</dbReference>
<sequence length="925" mass="101250">MKLDTITPARGQLEAAGSCAPHEVNAACDSAAPAASSRVILTAASPADTIERLAGNKGRSLHRLANLGAAVPQWAILGTDCFAEFRRDADLDGTIAALLGDFTPANAAAIASAIREVVLTCDMSAALRADIARAFDSIGDGPLAVRSSGVEEDSASFSFAGQFDTFLDVRGLDSTLEHVRRCWASAYSERSLRYRHQHGLDIAGAGMAVILQRLAQADTSGVVFTINPANGNRDELVLSAVYGLGEGLVSGAVDADTITVDRHTGQHKQVVIGEKHERHDGRDIREVPAALREAVALSNDEIERIVTTARTLETTLGEPLDIEWCIAQNQLWILQARPVTTPVAPVPSRAGEFQLWDNSNIVENYPGVTTQLTFTFAQHVYAQVFREFGRLLAIPHTQRRQMDGFLGSTLAFLNGRVYYNLLHWYKLSGLAPFQDLGRKMMEVQMGVDEPLDLASFAAQITPYQTRSRAGLACIRAVSGTKFAWHFARLERNVERFRAFFYPVYDEFDALDYRSLPADAVYAHYRRFEQALLARWGMMIVLESAIGLSYGVLRRLIKRWMPDAPEWLEVAVIGGMDDIESIEPVRRLAAIAQAVRAEPRVEALIRSTPSAVAYAALRGCGAPQIVADIERYLADFAYRSNNELKLEEPDLREDPGVLFDMLKASLAHGAVSIDRTATEARIDALLHERLNPLQRWIFARARSRVRAAIRARETVRFCRSRAFGVARRMFRAIGEGLAGDGVLATARDIFHLRLEEIRGCFEGTVSHRELRPLVEQRKRDDAAYRAMDDLPPRFVTHGPVAAWLGKPANLAALRAAPSDASGATLRGTPCSPGFAVGQAKVVREANEFDGGILVTYRTDPGWVPVFASATGLLIERGSPLTHAAIVAREIGIPTIVQIPGLTTRVQSGMQLKVDGHSGVIELPEPT</sequence>
<dbReference type="InterPro" id="IPR002192">
    <property type="entry name" value="PPDK_AMP/ATP-bd"/>
</dbReference>
<dbReference type="GO" id="GO:0016301">
    <property type="term" value="F:kinase activity"/>
    <property type="evidence" value="ECO:0007669"/>
    <property type="project" value="InterPro"/>
</dbReference>
<dbReference type="NCBIfam" id="NF004881">
    <property type="entry name" value="PRK06241.2-2"/>
    <property type="match status" value="1"/>
</dbReference>
<dbReference type="RefSeq" id="WP_062133911.1">
    <property type="nucleotide sequence ID" value="NZ_LRBG01000037.1"/>
</dbReference>
<dbReference type="InterPro" id="IPR051549">
    <property type="entry name" value="PEP_Utilizing_Enz"/>
</dbReference>
<keyword evidence="4" id="KW-1185">Reference proteome</keyword>
<dbReference type="InterPro" id="IPR036637">
    <property type="entry name" value="Phosphohistidine_dom_sf"/>
</dbReference>
<dbReference type="OrthoDB" id="9765468at2"/>
<dbReference type="STRING" id="1399968.CI15_27290"/>
<keyword evidence="3" id="KW-0670">Pyruvate</keyword>
<dbReference type="Pfam" id="PF00391">
    <property type="entry name" value="PEP-utilizers"/>
    <property type="match status" value="1"/>
</dbReference>